<evidence type="ECO:0000256" key="3">
    <source>
        <dbReference type="ARBA" id="ARBA00022729"/>
    </source>
</evidence>
<evidence type="ECO:0000259" key="8">
    <source>
        <dbReference type="Pfam" id="PF14322"/>
    </source>
</evidence>
<sequence>MKLNISKLLVLMFLGTITSSCQKSLDMAPISNSNAANFYKTTQDFELAVNAAYATLYTFYAPASGVSYFAEQMSDNATLYNVAGIQADRVAFKNFSLAPSNTEVYRFWQESYRALYNVNIVLDKIEGASLDNAYKESVKAQMMFLRGLYYFNMVQMWGDIPLVTKALSATESYDVVRSPVADVYAQIIADLNYASQYLPLPAAVASTPGKATKYAAQALLGKVYLTLDRKTEATQVLTEVYGKYTLVPQYAQLWGATIKNTSESIFEIQFKGGAGNPYSNYWTEFAPTENFVLTLFGGGMNQVTDDLYNEYEEGDIRRDVSISTGYTNKNGTFIPIKFQNKWVDKTAPAPSGRELSNNNFVVLRYADVLLMLSEATNDPKYLNEVRSRVGLPAFGSAGYPTAKYPTLALALEHERRVELALEFHRLFDLKRTNRALDVVKKTKPIQNEGQLILPIPQNVIQQNPKITQNSAYTGL</sequence>
<evidence type="ECO:0000256" key="5">
    <source>
        <dbReference type="ARBA" id="ARBA00023237"/>
    </source>
</evidence>
<gene>
    <name evidence="9" type="ORF">B0I27_11135</name>
</gene>
<keyword evidence="5" id="KW-0998">Cell outer membrane</keyword>
<dbReference type="PROSITE" id="PS51257">
    <property type="entry name" value="PROKAR_LIPOPROTEIN"/>
    <property type="match status" value="1"/>
</dbReference>
<reference evidence="9 10" key="1">
    <citation type="submission" date="2018-03" db="EMBL/GenBank/DDBJ databases">
        <title>Genomic Encyclopedia of Type Strains, Phase III (KMG-III): the genomes of soil and plant-associated and newly described type strains.</title>
        <authorList>
            <person name="Whitman W."/>
        </authorList>
    </citation>
    <scope>NUCLEOTIDE SEQUENCE [LARGE SCALE GENOMIC DNA]</scope>
    <source>
        <strain evidence="9 10">CGMCC 1.9313</strain>
    </source>
</reference>
<comment type="similarity">
    <text evidence="2">Belongs to the SusD family.</text>
</comment>
<dbReference type="OrthoDB" id="993981at2"/>
<evidence type="ECO:0000256" key="4">
    <source>
        <dbReference type="ARBA" id="ARBA00023136"/>
    </source>
</evidence>
<evidence type="ECO:0000313" key="9">
    <source>
        <dbReference type="EMBL" id="PRY49479.1"/>
    </source>
</evidence>
<name>A0A2T0TUZ0_9SPHI</name>
<keyword evidence="4" id="KW-0472">Membrane</keyword>
<dbReference type="SUPFAM" id="SSF48452">
    <property type="entry name" value="TPR-like"/>
    <property type="match status" value="1"/>
</dbReference>
<dbReference type="InterPro" id="IPR033985">
    <property type="entry name" value="SusD-like_N"/>
</dbReference>
<dbReference type="Proteomes" id="UP000238034">
    <property type="component" value="Unassembled WGS sequence"/>
</dbReference>
<comment type="caution">
    <text evidence="9">The sequence shown here is derived from an EMBL/GenBank/DDBJ whole genome shotgun (WGS) entry which is preliminary data.</text>
</comment>
<keyword evidence="10" id="KW-1185">Reference proteome</keyword>
<dbReference type="GO" id="GO:0009279">
    <property type="term" value="C:cell outer membrane"/>
    <property type="evidence" value="ECO:0007669"/>
    <property type="project" value="UniProtKB-SubCell"/>
</dbReference>
<dbReference type="AlphaFoldDB" id="A0A2T0TUZ0"/>
<feature type="domain" description="RagB/SusD" evidence="7">
    <location>
        <begin position="338"/>
        <end position="472"/>
    </location>
</feature>
<evidence type="ECO:0000256" key="1">
    <source>
        <dbReference type="ARBA" id="ARBA00004442"/>
    </source>
</evidence>
<proteinExistence type="inferred from homology"/>
<accession>A0A2T0TUZ0</accession>
<dbReference type="Gene3D" id="1.25.40.390">
    <property type="match status" value="1"/>
</dbReference>
<evidence type="ECO:0000256" key="2">
    <source>
        <dbReference type="ARBA" id="ARBA00006275"/>
    </source>
</evidence>
<protein>
    <submittedName>
        <fullName evidence="9">SusD-like starch-binding protein associating with outer membrane</fullName>
    </submittedName>
</protein>
<dbReference type="InterPro" id="IPR012944">
    <property type="entry name" value="SusD_RagB_dom"/>
</dbReference>
<dbReference type="Pfam" id="PF07980">
    <property type="entry name" value="SusD_RagB"/>
    <property type="match status" value="1"/>
</dbReference>
<feature type="signal peptide" evidence="6">
    <location>
        <begin position="1"/>
        <end position="23"/>
    </location>
</feature>
<keyword evidence="3 6" id="KW-0732">Signal</keyword>
<dbReference type="InterPro" id="IPR011990">
    <property type="entry name" value="TPR-like_helical_dom_sf"/>
</dbReference>
<comment type="subcellular location">
    <subcellularLocation>
        <location evidence="1">Cell outer membrane</location>
    </subcellularLocation>
</comment>
<feature type="chain" id="PRO_5015423846" evidence="6">
    <location>
        <begin position="24"/>
        <end position="475"/>
    </location>
</feature>
<evidence type="ECO:0000313" key="10">
    <source>
        <dbReference type="Proteomes" id="UP000238034"/>
    </source>
</evidence>
<organism evidence="9 10">
    <name type="scientific">Arcticibacter pallidicorallinus</name>
    <dbReference type="NCBI Taxonomy" id="1259464"/>
    <lineage>
        <taxon>Bacteria</taxon>
        <taxon>Pseudomonadati</taxon>
        <taxon>Bacteroidota</taxon>
        <taxon>Sphingobacteriia</taxon>
        <taxon>Sphingobacteriales</taxon>
        <taxon>Sphingobacteriaceae</taxon>
        <taxon>Arcticibacter</taxon>
    </lineage>
</organism>
<dbReference type="Pfam" id="PF14322">
    <property type="entry name" value="SusD-like_3"/>
    <property type="match status" value="1"/>
</dbReference>
<dbReference type="EMBL" id="PVTH01000011">
    <property type="protein sequence ID" value="PRY49479.1"/>
    <property type="molecule type" value="Genomic_DNA"/>
</dbReference>
<evidence type="ECO:0000259" key="7">
    <source>
        <dbReference type="Pfam" id="PF07980"/>
    </source>
</evidence>
<feature type="domain" description="SusD-like N-terminal" evidence="8">
    <location>
        <begin position="40"/>
        <end position="225"/>
    </location>
</feature>
<dbReference type="CDD" id="cd08977">
    <property type="entry name" value="SusD"/>
    <property type="match status" value="1"/>
</dbReference>
<evidence type="ECO:0000256" key="6">
    <source>
        <dbReference type="SAM" id="SignalP"/>
    </source>
</evidence>